<dbReference type="SUPFAM" id="SSF47413">
    <property type="entry name" value="lambda repressor-like DNA-binding domains"/>
    <property type="match status" value="1"/>
</dbReference>
<dbReference type="InterPro" id="IPR010982">
    <property type="entry name" value="Lambda_DNA-bd_dom_sf"/>
</dbReference>
<dbReference type="PANTHER" id="PTHR46558">
    <property type="entry name" value="TRACRIPTIONAL REGULATORY PROTEIN-RELATED-RELATED"/>
    <property type="match status" value="1"/>
</dbReference>
<reference evidence="3" key="1">
    <citation type="journal article" date="2021" name="PeerJ">
        <title>Extensive microbial diversity within the chicken gut microbiome revealed by metagenomics and culture.</title>
        <authorList>
            <person name="Gilroy R."/>
            <person name="Ravi A."/>
            <person name="Getino M."/>
            <person name="Pursley I."/>
            <person name="Horton D.L."/>
            <person name="Alikhan N.F."/>
            <person name="Baker D."/>
            <person name="Gharbi K."/>
            <person name="Hall N."/>
            <person name="Watson M."/>
            <person name="Adriaenssens E.M."/>
            <person name="Foster-Nyarko E."/>
            <person name="Jarju S."/>
            <person name="Secka A."/>
            <person name="Antonio M."/>
            <person name="Oren A."/>
            <person name="Chaudhuri R.R."/>
            <person name="La Ragione R."/>
            <person name="Hildebrand F."/>
            <person name="Pallen M.J."/>
        </authorList>
    </citation>
    <scope>NUCLEOTIDE SEQUENCE</scope>
    <source>
        <strain evidence="3">5933</strain>
    </source>
</reference>
<dbReference type="CDD" id="cd00093">
    <property type="entry name" value="HTH_XRE"/>
    <property type="match status" value="1"/>
</dbReference>
<evidence type="ECO:0000256" key="1">
    <source>
        <dbReference type="ARBA" id="ARBA00023125"/>
    </source>
</evidence>
<proteinExistence type="predicted"/>
<feature type="domain" description="HTH cro/C1-type" evidence="2">
    <location>
        <begin position="7"/>
        <end position="61"/>
    </location>
</feature>
<organism evidence="3 4">
    <name type="scientific">Candidatus Ruthenibacterium merdavium</name>
    <dbReference type="NCBI Taxonomy" id="2838752"/>
    <lineage>
        <taxon>Bacteria</taxon>
        <taxon>Bacillati</taxon>
        <taxon>Bacillota</taxon>
        <taxon>Clostridia</taxon>
        <taxon>Eubacteriales</taxon>
        <taxon>Oscillospiraceae</taxon>
        <taxon>Ruthenibacterium</taxon>
    </lineage>
</organism>
<reference evidence="3" key="2">
    <citation type="submission" date="2021-04" db="EMBL/GenBank/DDBJ databases">
        <authorList>
            <person name="Gilroy R."/>
        </authorList>
    </citation>
    <scope>NUCLEOTIDE SEQUENCE</scope>
    <source>
        <strain evidence="3">5933</strain>
    </source>
</reference>
<dbReference type="EMBL" id="DWWA01000053">
    <property type="protein sequence ID" value="HJC73181.1"/>
    <property type="molecule type" value="Genomic_DNA"/>
</dbReference>
<evidence type="ECO:0000313" key="4">
    <source>
        <dbReference type="Proteomes" id="UP000823918"/>
    </source>
</evidence>
<name>A0A9D2TL69_9FIRM</name>
<dbReference type="PANTHER" id="PTHR46558:SF11">
    <property type="entry name" value="HTH-TYPE TRANSCRIPTIONAL REGULATOR XRE"/>
    <property type="match status" value="1"/>
</dbReference>
<dbReference type="Gene3D" id="1.10.260.40">
    <property type="entry name" value="lambda repressor-like DNA-binding domains"/>
    <property type="match status" value="1"/>
</dbReference>
<evidence type="ECO:0000259" key="2">
    <source>
        <dbReference type="PROSITE" id="PS50943"/>
    </source>
</evidence>
<dbReference type="Proteomes" id="UP000823918">
    <property type="component" value="Unassembled WGS sequence"/>
</dbReference>
<dbReference type="SMART" id="SM00530">
    <property type="entry name" value="HTH_XRE"/>
    <property type="match status" value="1"/>
</dbReference>
<sequence>MGIPERLVEIRERNGYTRKRLAEELNRPYPTITKYETGEREPGHAYIIEIAKKFNVTTDYILGIEKSPAPEKTSAGDERLDGIIKNYEELNEAGKDDLAKHAEHLTYIPEYKKCDSLLSKDAKIG</sequence>
<comment type="caution">
    <text evidence="3">The sequence shown here is derived from an EMBL/GenBank/DDBJ whole genome shotgun (WGS) entry which is preliminary data.</text>
</comment>
<dbReference type="InterPro" id="IPR001387">
    <property type="entry name" value="Cro/C1-type_HTH"/>
</dbReference>
<keyword evidence="1" id="KW-0238">DNA-binding</keyword>
<accession>A0A9D2TL69</accession>
<dbReference type="Pfam" id="PF01381">
    <property type="entry name" value="HTH_3"/>
    <property type="match status" value="1"/>
</dbReference>
<protein>
    <submittedName>
        <fullName evidence="3">Helix-turn-helix domain-containing protein</fullName>
    </submittedName>
</protein>
<evidence type="ECO:0000313" key="3">
    <source>
        <dbReference type="EMBL" id="HJC73181.1"/>
    </source>
</evidence>
<dbReference type="PROSITE" id="PS50943">
    <property type="entry name" value="HTH_CROC1"/>
    <property type="match status" value="1"/>
</dbReference>
<dbReference type="AlphaFoldDB" id="A0A9D2TL69"/>
<gene>
    <name evidence="3" type="ORF">H9698_10390</name>
</gene>
<dbReference type="GO" id="GO:0003677">
    <property type="term" value="F:DNA binding"/>
    <property type="evidence" value="ECO:0007669"/>
    <property type="project" value="UniProtKB-KW"/>
</dbReference>